<dbReference type="eggNOG" id="COG1192">
    <property type="taxonomic scope" value="Bacteria"/>
</dbReference>
<protein>
    <submittedName>
        <fullName evidence="2">Cobyrinic acid a,c-diamide synthase</fullName>
    </submittedName>
</protein>
<gene>
    <name evidence="2" type="ordered locus">Adeh_3274</name>
</gene>
<dbReference type="InterPro" id="IPR027417">
    <property type="entry name" value="P-loop_NTPase"/>
</dbReference>
<dbReference type="Gene3D" id="3.40.50.300">
    <property type="entry name" value="P-loop containing nucleotide triphosphate hydrolases"/>
    <property type="match status" value="1"/>
</dbReference>
<dbReference type="Proteomes" id="UP000001935">
    <property type="component" value="Chromosome"/>
</dbReference>
<dbReference type="InterPro" id="IPR025669">
    <property type="entry name" value="AAA_dom"/>
</dbReference>
<evidence type="ECO:0000313" key="3">
    <source>
        <dbReference type="Proteomes" id="UP000001935"/>
    </source>
</evidence>
<dbReference type="Pfam" id="PF13614">
    <property type="entry name" value="AAA_31"/>
    <property type="match status" value="1"/>
</dbReference>
<reference evidence="2 3" key="1">
    <citation type="submission" date="2006-01" db="EMBL/GenBank/DDBJ databases">
        <title>Complete sequence of Anaeromyxobacter dehalogenans 2CP-C.</title>
        <authorList>
            <consortium name="US DOE Joint Genome Institute"/>
            <person name="Copeland A."/>
            <person name="Lucas S."/>
            <person name="Lapidus A."/>
            <person name="Barry K."/>
            <person name="Detter J.C."/>
            <person name="Glavina T."/>
            <person name="Hammon N."/>
            <person name="Israni S."/>
            <person name="Pitluck S."/>
            <person name="Brettin T."/>
            <person name="Bruce D."/>
            <person name="Han C."/>
            <person name="Tapia R."/>
            <person name="Gilna P."/>
            <person name="Kiss H."/>
            <person name="Schmutz J."/>
            <person name="Larimer F."/>
            <person name="Land M."/>
            <person name="Kyrpides N."/>
            <person name="Anderson I."/>
            <person name="Sanford R.A."/>
            <person name="Ritalahti K.M."/>
            <person name="Thomas H.S."/>
            <person name="Kirby J.R."/>
            <person name="Zhulin I.B."/>
            <person name="Loeffler F.E."/>
            <person name="Richardson P."/>
        </authorList>
    </citation>
    <scope>NUCLEOTIDE SEQUENCE [LARGE SCALE GENOMIC DNA]</scope>
    <source>
        <strain evidence="2 3">2CP-C</strain>
    </source>
</reference>
<evidence type="ECO:0000313" key="2">
    <source>
        <dbReference type="EMBL" id="ABC83042.1"/>
    </source>
</evidence>
<proteinExistence type="predicted"/>
<dbReference type="PANTHER" id="PTHR13696">
    <property type="entry name" value="P-LOOP CONTAINING NUCLEOSIDE TRIPHOSPHATE HYDROLASE"/>
    <property type="match status" value="1"/>
</dbReference>
<dbReference type="AlphaFoldDB" id="Q2IEN6"/>
<dbReference type="HOGENOM" id="CLU_037612_1_4_7"/>
<dbReference type="PANTHER" id="PTHR13696:SF52">
    <property type="entry name" value="PARA FAMILY PROTEIN CT_582"/>
    <property type="match status" value="1"/>
</dbReference>
<organism evidence="2 3">
    <name type="scientific">Anaeromyxobacter dehalogenans (strain 2CP-C)</name>
    <dbReference type="NCBI Taxonomy" id="290397"/>
    <lineage>
        <taxon>Bacteria</taxon>
        <taxon>Pseudomonadati</taxon>
        <taxon>Myxococcota</taxon>
        <taxon>Myxococcia</taxon>
        <taxon>Myxococcales</taxon>
        <taxon>Cystobacterineae</taxon>
        <taxon>Anaeromyxobacteraceae</taxon>
        <taxon>Anaeromyxobacter</taxon>
    </lineage>
</organism>
<evidence type="ECO:0000259" key="1">
    <source>
        <dbReference type="Pfam" id="PF13614"/>
    </source>
</evidence>
<dbReference type="InterPro" id="IPR050678">
    <property type="entry name" value="DNA_Partitioning_ATPase"/>
</dbReference>
<accession>Q2IEN6</accession>
<feature type="domain" description="AAA" evidence="1">
    <location>
        <begin position="6"/>
        <end position="171"/>
    </location>
</feature>
<dbReference type="KEGG" id="ade:Adeh_3274"/>
<dbReference type="EMBL" id="CP000251">
    <property type="protein sequence ID" value="ABC83042.1"/>
    <property type="molecule type" value="Genomic_DNA"/>
</dbReference>
<name>Q2IEN6_ANADE</name>
<dbReference type="RefSeq" id="WP_011422324.1">
    <property type="nucleotide sequence ID" value="NC_007760.1"/>
</dbReference>
<sequence>MTARRLVVAMPKGGSGKTATSVAFAWGLQRTGRRVLVVDLDSQGNATAALGVDAQPGAYGVLEFLLRPELPFEPQRVCEGLDVVPACPWAVGVDLEVQRANQLTGPVAVREALQRVEDRYDFVICDCAPSLGPVTYNALAAGPILAPVETTRLAVSVLPELGRVVQQLRRGVAPEANVLAYLPTRFVEEQTESREALKALEGLVGDRALRTRIPLATAIARSLAEGIPLYDARYRPSKGPPAYLAALDELLPILEASHG</sequence>
<dbReference type="CDD" id="cd02042">
    <property type="entry name" value="ParAB_family"/>
    <property type="match status" value="1"/>
</dbReference>
<dbReference type="STRING" id="290397.Adeh_3274"/>
<dbReference type="SUPFAM" id="SSF52540">
    <property type="entry name" value="P-loop containing nucleoside triphosphate hydrolases"/>
    <property type="match status" value="1"/>
</dbReference>